<dbReference type="PANTHER" id="PTHR19308">
    <property type="entry name" value="PHOSPHATIDYLCHOLINE TRANSFER PROTEIN"/>
    <property type="match status" value="1"/>
</dbReference>
<dbReference type="PANTHER" id="PTHR19308:SF55">
    <property type="entry name" value="START DOMAIN-CONTAINING PROTEIN"/>
    <property type="match status" value="1"/>
</dbReference>
<name>A0A0A1U8U3_ENTIV</name>
<proteinExistence type="predicted"/>
<protein>
    <recommendedName>
        <fullName evidence="3">START domain-containing protein</fullName>
    </recommendedName>
</protein>
<dbReference type="RefSeq" id="XP_004255174.1">
    <property type="nucleotide sequence ID" value="XM_004255126.1"/>
</dbReference>
<evidence type="ECO:0008006" key="3">
    <source>
        <dbReference type="Google" id="ProtNLM"/>
    </source>
</evidence>
<dbReference type="AlphaFoldDB" id="A0A0A1U8U3"/>
<dbReference type="EMBL" id="KB206756">
    <property type="protein sequence ID" value="ELP88403.1"/>
    <property type="molecule type" value="Genomic_DNA"/>
</dbReference>
<dbReference type="InterPro" id="IPR051213">
    <property type="entry name" value="START_lipid_transfer"/>
</dbReference>
<reference evidence="1 2" key="1">
    <citation type="submission" date="2012-10" db="EMBL/GenBank/DDBJ databases">
        <authorList>
            <person name="Zafar N."/>
            <person name="Inman J."/>
            <person name="Hall N."/>
            <person name="Lorenzi H."/>
            <person name="Caler E."/>
        </authorList>
    </citation>
    <scope>NUCLEOTIDE SEQUENCE [LARGE SCALE GENOMIC DNA]</scope>
    <source>
        <strain evidence="1 2">IP1</strain>
    </source>
</reference>
<organism evidence="1 2">
    <name type="scientific">Entamoeba invadens IP1</name>
    <dbReference type="NCBI Taxonomy" id="370355"/>
    <lineage>
        <taxon>Eukaryota</taxon>
        <taxon>Amoebozoa</taxon>
        <taxon>Evosea</taxon>
        <taxon>Archamoebae</taxon>
        <taxon>Mastigamoebida</taxon>
        <taxon>Entamoebidae</taxon>
        <taxon>Entamoeba</taxon>
    </lineage>
</organism>
<dbReference type="VEuPathDB" id="AmoebaDB:EIN_229260"/>
<dbReference type="OMA" id="KWNEANK"/>
<dbReference type="Gene3D" id="3.30.530.20">
    <property type="match status" value="1"/>
</dbReference>
<gene>
    <name evidence="1" type="ORF">EIN_229260</name>
</gene>
<dbReference type="GeneID" id="14887425"/>
<evidence type="ECO:0000313" key="2">
    <source>
        <dbReference type="Proteomes" id="UP000014680"/>
    </source>
</evidence>
<dbReference type="OrthoDB" id="5403181at2759"/>
<dbReference type="Proteomes" id="UP000014680">
    <property type="component" value="Unassembled WGS sequence"/>
</dbReference>
<dbReference type="KEGG" id="eiv:EIN_229260"/>
<dbReference type="CDD" id="cd00177">
    <property type="entry name" value="START"/>
    <property type="match status" value="1"/>
</dbReference>
<keyword evidence="2" id="KW-1185">Reference proteome</keyword>
<dbReference type="SUPFAM" id="SSF55961">
    <property type="entry name" value="Bet v1-like"/>
    <property type="match status" value="1"/>
</dbReference>
<sequence length="218" mass="25533">MSVDIEYCDKCVTKEEILKKSEELKLWYDNQANEKWTPMSYNNPEITLTELPQVDYKNFIMSRCTFKADAAKVFEFLKTSTFEQQKVYDTDLLAFEKSEVFPEDGCEVSRVCYKAPWPVTSREFVSVQNYFEKDGAYYFLQESINYPTKWNEANKNFVRGYKKSGLKMLPKGDHVDVWRIVVLDPRGSIPGWVVSVAKKDDAGRLFAMKTYFEKTFPQ</sequence>
<accession>A0A0A1U8U3</accession>
<dbReference type="InterPro" id="IPR023393">
    <property type="entry name" value="START-like_dom_sf"/>
</dbReference>
<evidence type="ECO:0000313" key="1">
    <source>
        <dbReference type="EMBL" id="ELP88403.1"/>
    </source>
</evidence>